<dbReference type="EC" id="2.7.13.3" evidence="3"/>
<dbReference type="CDD" id="cd16917">
    <property type="entry name" value="HATPase_UhpB-NarQ-NarX-like"/>
    <property type="match status" value="1"/>
</dbReference>
<dbReference type="SMART" id="SM00387">
    <property type="entry name" value="HATPase_c"/>
    <property type="match status" value="1"/>
</dbReference>
<evidence type="ECO:0000256" key="3">
    <source>
        <dbReference type="ARBA" id="ARBA00012438"/>
    </source>
</evidence>
<evidence type="ECO:0000256" key="2">
    <source>
        <dbReference type="ARBA" id="ARBA00004141"/>
    </source>
</evidence>
<gene>
    <name evidence="17" type="ORF">GCM10009827_107010</name>
</gene>
<dbReference type="Pfam" id="PF01590">
    <property type="entry name" value="GAF"/>
    <property type="match status" value="1"/>
</dbReference>
<evidence type="ECO:0000256" key="5">
    <source>
        <dbReference type="ARBA" id="ARBA00022679"/>
    </source>
</evidence>
<dbReference type="Gene3D" id="3.30.565.10">
    <property type="entry name" value="Histidine kinase-like ATPase, C-terminal domain"/>
    <property type="match status" value="1"/>
</dbReference>
<dbReference type="InterPro" id="IPR050482">
    <property type="entry name" value="Sensor_HK_TwoCompSys"/>
</dbReference>
<evidence type="ECO:0000256" key="8">
    <source>
        <dbReference type="ARBA" id="ARBA00022777"/>
    </source>
</evidence>
<dbReference type="Gene3D" id="1.20.5.1930">
    <property type="match status" value="1"/>
</dbReference>
<keyword evidence="18" id="KW-1185">Reference proteome</keyword>
<evidence type="ECO:0000256" key="14">
    <source>
        <dbReference type="SAM" id="Phobius"/>
    </source>
</evidence>
<keyword evidence="4" id="KW-0597">Phosphoprotein</keyword>
<dbReference type="InterPro" id="IPR003594">
    <property type="entry name" value="HATPase_dom"/>
</dbReference>
<feature type="compositionally biased region" description="Basic and acidic residues" evidence="13">
    <location>
        <begin position="644"/>
        <end position="659"/>
    </location>
</feature>
<feature type="domain" description="GAF" evidence="15">
    <location>
        <begin position="289"/>
        <end position="440"/>
    </location>
</feature>
<evidence type="ECO:0000256" key="9">
    <source>
        <dbReference type="ARBA" id="ARBA00022840"/>
    </source>
</evidence>
<dbReference type="InterPro" id="IPR038318">
    <property type="entry name" value="KdpD_sf"/>
</dbReference>
<dbReference type="Proteomes" id="UP001501470">
    <property type="component" value="Unassembled WGS sequence"/>
</dbReference>
<comment type="subcellular location">
    <subcellularLocation>
        <location evidence="2">Membrane</location>
        <topology evidence="2">Multi-pass membrane protein</topology>
    </subcellularLocation>
</comment>
<feature type="transmembrane region" description="Helical" evidence="14">
    <location>
        <begin position="137"/>
        <end position="154"/>
    </location>
</feature>
<evidence type="ECO:0000256" key="4">
    <source>
        <dbReference type="ARBA" id="ARBA00022553"/>
    </source>
</evidence>
<feature type="compositionally biased region" description="Polar residues" evidence="13">
    <location>
        <begin position="625"/>
        <end position="634"/>
    </location>
</feature>
<feature type="transmembrane region" description="Helical" evidence="14">
    <location>
        <begin position="87"/>
        <end position="117"/>
    </location>
</feature>
<evidence type="ECO:0000256" key="13">
    <source>
        <dbReference type="SAM" id="MobiDB-lite"/>
    </source>
</evidence>
<dbReference type="Pfam" id="PF02518">
    <property type="entry name" value="HATPase_c"/>
    <property type="match status" value="1"/>
</dbReference>
<keyword evidence="8" id="KW-0418">Kinase</keyword>
<organism evidence="17 18">
    <name type="scientific">Dactylosporangium maewongense</name>
    <dbReference type="NCBI Taxonomy" id="634393"/>
    <lineage>
        <taxon>Bacteria</taxon>
        <taxon>Bacillati</taxon>
        <taxon>Actinomycetota</taxon>
        <taxon>Actinomycetes</taxon>
        <taxon>Micromonosporales</taxon>
        <taxon>Micromonosporaceae</taxon>
        <taxon>Dactylosporangium</taxon>
    </lineage>
</organism>
<keyword evidence="11" id="KW-0902">Two-component regulatory system</keyword>
<dbReference type="PANTHER" id="PTHR24421:SF10">
    <property type="entry name" value="NITRATE_NITRITE SENSOR PROTEIN NARQ"/>
    <property type="match status" value="1"/>
</dbReference>
<keyword evidence="9" id="KW-0067">ATP-binding</keyword>
<protein>
    <recommendedName>
        <fullName evidence="3">histidine kinase</fullName>
        <ecNumber evidence="3">2.7.13.3</ecNumber>
    </recommendedName>
</protein>
<evidence type="ECO:0000313" key="18">
    <source>
        <dbReference type="Proteomes" id="UP001501470"/>
    </source>
</evidence>
<accession>A0ABP4P082</accession>
<keyword evidence="6 14" id="KW-0812">Transmembrane</keyword>
<dbReference type="InterPro" id="IPR011712">
    <property type="entry name" value="Sig_transdc_His_kin_sub3_dim/P"/>
</dbReference>
<evidence type="ECO:0000256" key="11">
    <source>
        <dbReference type="ARBA" id="ARBA00023012"/>
    </source>
</evidence>
<comment type="catalytic activity">
    <reaction evidence="1">
        <text>ATP + protein L-histidine = ADP + protein N-phospho-L-histidine.</text>
        <dbReference type="EC" id="2.7.13.3"/>
    </reaction>
</comment>
<feature type="domain" description="Histidine kinase/HSP90-like ATPase" evidence="16">
    <location>
        <begin position="553"/>
        <end position="643"/>
    </location>
</feature>
<reference evidence="18" key="1">
    <citation type="journal article" date="2019" name="Int. J. Syst. Evol. Microbiol.">
        <title>The Global Catalogue of Microorganisms (GCM) 10K type strain sequencing project: providing services to taxonomists for standard genome sequencing and annotation.</title>
        <authorList>
            <consortium name="The Broad Institute Genomics Platform"/>
            <consortium name="The Broad Institute Genome Sequencing Center for Infectious Disease"/>
            <person name="Wu L."/>
            <person name="Ma J."/>
        </authorList>
    </citation>
    <scope>NUCLEOTIDE SEQUENCE [LARGE SCALE GENOMIC DNA]</scope>
    <source>
        <strain evidence="18">JCM 15933</strain>
    </source>
</reference>
<dbReference type="InterPro" id="IPR025201">
    <property type="entry name" value="KdpD_TM"/>
</dbReference>
<dbReference type="PANTHER" id="PTHR24421">
    <property type="entry name" value="NITRATE/NITRITE SENSOR PROTEIN NARX-RELATED"/>
    <property type="match status" value="1"/>
</dbReference>
<comment type="caution">
    <text evidence="17">The sequence shown here is derived from an EMBL/GenBank/DDBJ whole genome shotgun (WGS) entry which is preliminary data.</text>
</comment>
<keyword evidence="7" id="KW-0547">Nucleotide-binding</keyword>
<dbReference type="InterPro" id="IPR029016">
    <property type="entry name" value="GAF-like_dom_sf"/>
</dbReference>
<dbReference type="SUPFAM" id="SSF55874">
    <property type="entry name" value="ATPase domain of HSP90 chaperone/DNA topoisomerase II/histidine kinase"/>
    <property type="match status" value="1"/>
</dbReference>
<evidence type="ECO:0000256" key="10">
    <source>
        <dbReference type="ARBA" id="ARBA00022989"/>
    </source>
</evidence>
<evidence type="ECO:0000256" key="7">
    <source>
        <dbReference type="ARBA" id="ARBA00022741"/>
    </source>
</evidence>
<evidence type="ECO:0000313" key="17">
    <source>
        <dbReference type="EMBL" id="GAA1567889.1"/>
    </source>
</evidence>
<evidence type="ECO:0000256" key="1">
    <source>
        <dbReference type="ARBA" id="ARBA00000085"/>
    </source>
</evidence>
<dbReference type="InterPro" id="IPR003018">
    <property type="entry name" value="GAF"/>
</dbReference>
<dbReference type="Gene3D" id="3.30.450.40">
    <property type="match status" value="1"/>
</dbReference>
<feature type="region of interest" description="Disordered" evidence="13">
    <location>
        <begin position="625"/>
        <end position="659"/>
    </location>
</feature>
<dbReference type="Gene3D" id="1.20.120.620">
    <property type="entry name" value="Backbone structure of the membrane domain of e. Coli histidine kinase receptor kdpd"/>
    <property type="match status" value="1"/>
</dbReference>
<evidence type="ECO:0000259" key="15">
    <source>
        <dbReference type="SMART" id="SM00065"/>
    </source>
</evidence>
<dbReference type="Pfam" id="PF07730">
    <property type="entry name" value="HisKA_3"/>
    <property type="match status" value="1"/>
</dbReference>
<evidence type="ECO:0000259" key="16">
    <source>
        <dbReference type="SMART" id="SM00387"/>
    </source>
</evidence>
<dbReference type="SUPFAM" id="SSF55781">
    <property type="entry name" value="GAF domain-like"/>
    <property type="match status" value="1"/>
</dbReference>
<keyword evidence="5" id="KW-0808">Transferase</keyword>
<keyword evidence="10 14" id="KW-1133">Transmembrane helix</keyword>
<evidence type="ECO:0000256" key="6">
    <source>
        <dbReference type="ARBA" id="ARBA00022692"/>
    </source>
</evidence>
<dbReference type="InterPro" id="IPR036890">
    <property type="entry name" value="HATPase_C_sf"/>
</dbReference>
<feature type="transmembrane region" description="Helical" evidence="14">
    <location>
        <begin position="56"/>
        <end position="75"/>
    </location>
</feature>
<sequence length="659" mass="70114">MSRIFPLRPGVIAHHWLQRQPSTDAEPKPGKSDYSCSVHVGSRPRLVRLNPPSRRAGITVAVLMIVVETVVLYPLRSIVQPLSPGMIYIIGVLVVSVVWGTRLGIATSVASTLAFAIFHVAPSGKLAVSDVRELFEVAVFLVVAVATSVAANVFRRRIVQAEESDLTADMARLLLHADDPAQVLPAVAQRIADALEVPNVAIDHAAASDVDRQWAFPLRAGATSLGTLLVPSGAPEPTVQRLRERVVPSLTSLLEAGYERAAMMDSLGRLATEQAALRRVATLMARGGPPPEVFDAITTELHGLLADGTLQGQYSTSLLRYEPDNMVTVLSTTLSGPTPEQLHWSAEGENLLALVRDTGRPARMDSLEGATGPAAALAHQLGIRSAVVVPITIEGQLWGAATLASDQPGPLPPDTEARFANFVDLAATAVANADSRAELAASRARLVAATDKARQRIERELHDNALQQLIGIGLQLGLAQASLSPELDRTKAELSNAVYGLNNVVDNMREISRGIHPTLLADGGLHPAIKSLARKSPVPVELDIHAEQRMPPVIEVAAYHVVSEALTNTAEYAHASVVQVEAAMRNGTLRLSIHDDGVGGADPDRGSGLTALRDRVEALGGHLTITSPTGSGTLLQADIPTELPEPHPDADRPSQRHRP</sequence>
<dbReference type="Pfam" id="PF13493">
    <property type="entry name" value="DUF4118"/>
    <property type="match status" value="1"/>
</dbReference>
<proteinExistence type="predicted"/>
<keyword evidence="12 14" id="KW-0472">Membrane</keyword>
<evidence type="ECO:0000256" key="12">
    <source>
        <dbReference type="ARBA" id="ARBA00023136"/>
    </source>
</evidence>
<name>A0ABP4P082_9ACTN</name>
<dbReference type="EMBL" id="BAAAQD010000039">
    <property type="protein sequence ID" value="GAA1567889.1"/>
    <property type="molecule type" value="Genomic_DNA"/>
</dbReference>
<dbReference type="SMART" id="SM00065">
    <property type="entry name" value="GAF"/>
    <property type="match status" value="1"/>
</dbReference>